<dbReference type="InParanoid" id="A8NV33"/>
<dbReference type="EMBL" id="AACS02000004">
    <property type="protein sequence ID" value="EAU85161.2"/>
    <property type="molecule type" value="Genomic_DNA"/>
</dbReference>
<sequence>MASLSNLTLHSPSAQIIGTPFATNNAPFEYPFPVTPSATSTNCSSPVPVSAFRPPSPGFPPPFPTFATSSCTLSDPTNTLALSLSMAIPTELPNPQLPINHPKMRMTPPPIPPGLMKRRKEKLQMRRGSGEFVRPHLDVLQHSASDSDLKAKATRPPSGLDVGMRLASS</sequence>
<name>A8NV33_COPC7</name>
<proteinExistence type="predicted"/>
<evidence type="ECO:0000313" key="2">
    <source>
        <dbReference type="EMBL" id="EAU85161.2"/>
    </source>
</evidence>
<protein>
    <submittedName>
        <fullName evidence="2">Uncharacterized protein</fullName>
    </submittedName>
</protein>
<feature type="region of interest" description="Disordered" evidence="1">
    <location>
        <begin position="93"/>
        <end position="169"/>
    </location>
</feature>
<dbReference type="GeneID" id="6013136"/>
<dbReference type="RefSeq" id="XP_001836590.2">
    <property type="nucleotide sequence ID" value="XM_001836538.2"/>
</dbReference>
<dbReference type="AlphaFoldDB" id="A8NV33"/>
<comment type="caution">
    <text evidence="2">The sequence shown here is derived from an EMBL/GenBank/DDBJ whole genome shotgun (WGS) entry which is preliminary data.</text>
</comment>
<gene>
    <name evidence="2" type="ORF">CC1G_06177</name>
</gene>
<dbReference type="VEuPathDB" id="FungiDB:CC1G_06177"/>
<evidence type="ECO:0000313" key="3">
    <source>
        <dbReference type="Proteomes" id="UP000001861"/>
    </source>
</evidence>
<evidence type="ECO:0000256" key="1">
    <source>
        <dbReference type="SAM" id="MobiDB-lite"/>
    </source>
</evidence>
<dbReference type="KEGG" id="cci:CC1G_06177"/>
<organism evidence="2 3">
    <name type="scientific">Coprinopsis cinerea (strain Okayama-7 / 130 / ATCC MYA-4618 / FGSC 9003)</name>
    <name type="common">Inky cap fungus</name>
    <name type="synonym">Hormographiella aspergillata</name>
    <dbReference type="NCBI Taxonomy" id="240176"/>
    <lineage>
        <taxon>Eukaryota</taxon>
        <taxon>Fungi</taxon>
        <taxon>Dikarya</taxon>
        <taxon>Basidiomycota</taxon>
        <taxon>Agaricomycotina</taxon>
        <taxon>Agaricomycetes</taxon>
        <taxon>Agaricomycetidae</taxon>
        <taxon>Agaricales</taxon>
        <taxon>Agaricineae</taxon>
        <taxon>Psathyrellaceae</taxon>
        <taxon>Coprinopsis</taxon>
    </lineage>
</organism>
<dbReference type="HOGENOM" id="CLU_1578442_0_0_1"/>
<keyword evidence="3" id="KW-1185">Reference proteome</keyword>
<reference evidence="2 3" key="1">
    <citation type="journal article" date="2010" name="Proc. Natl. Acad. Sci. U.S.A.">
        <title>Insights into evolution of multicellular fungi from the assembled chromosomes of the mushroom Coprinopsis cinerea (Coprinus cinereus).</title>
        <authorList>
            <person name="Stajich J.E."/>
            <person name="Wilke S.K."/>
            <person name="Ahren D."/>
            <person name="Au C.H."/>
            <person name="Birren B.W."/>
            <person name="Borodovsky M."/>
            <person name="Burns C."/>
            <person name="Canback B."/>
            <person name="Casselton L.A."/>
            <person name="Cheng C.K."/>
            <person name="Deng J."/>
            <person name="Dietrich F.S."/>
            <person name="Fargo D.C."/>
            <person name="Farman M.L."/>
            <person name="Gathman A.C."/>
            <person name="Goldberg J."/>
            <person name="Guigo R."/>
            <person name="Hoegger P.J."/>
            <person name="Hooker J.B."/>
            <person name="Huggins A."/>
            <person name="James T.Y."/>
            <person name="Kamada T."/>
            <person name="Kilaru S."/>
            <person name="Kodira C."/>
            <person name="Kues U."/>
            <person name="Kupfer D."/>
            <person name="Kwan H.S."/>
            <person name="Lomsadze A."/>
            <person name="Li W."/>
            <person name="Lilly W.W."/>
            <person name="Ma L.J."/>
            <person name="Mackey A.J."/>
            <person name="Manning G."/>
            <person name="Martin F."/>
            <person name="Muraguchi H."/>
            <person name="Natvig D.O."/>
            <person name="Palmerini H."/>
            <person name="Ramesh M.A."/>
            <person name="Rehmeyer C.J."/>
            <person name="Roe B.A."/>
            <person name="Shenoy N."/>
            <person name="Stanke M."/>
            <person name="Ter-Hovhannisyan V."/>
            <person name="Tunlid A."/>
            <person name="Velagapudi R."/>
            <person name="Vision T.J."/>
            <person name="Zeng Q."/>
            <person name="Zolan M.E."/>
            <person name="Pukkila P.J."/>
        </authorList>
    </citation>
    <scope>NUCLEOTIDE SEQUENCE [LARGE SCALE GENOMIC DNA]</scope>
    <source>
        <strain evidence="3">Okayama-7 / 130 / ATCC MYA-4618 / FGSC 9003</strain>
    </source>
</reference>
<dbReference type="OrthoDB" id="3003645at2759"/>
<dbReference type="Proteomes" id="UP000001861">
    <property type="component" value="Unassembled WGS sequence"/>
</dbReference>
<accession>A8NV33</accession>
<feature type="compositionally biased region" description="Basic and acidic residues" evidence="1">
    <location>
        <begin position="133"/>
        <end position="151"/>
    </location>
</feature>